<keyword evidence="2" id="KW-1185">Reference proteome</keyword>
<gene>
    <name evidence="1" type="ORF">CM19_05440</name>
</gene>
<dbReference type="EMBL" id="JFZT01000039">
    <property type="protein sequence ID" value="EZQ06817.1"/>
    <property type="molecule type" value="Genomic_DNA"/>
</dbReference>
<dbReference type="OrthoDB" id="40645at2157"/>
<proteinExistence type="predicted"/>
<dbReference type="RefSeq" id="WP_048099352.1">
    <property type="nucleotide sequence ID" value="NZ_JFZT01000039.1"/>
</dbReference>
<reference evidence="1 2" key="1">
    <citation type="submission" date="2014-03" db="EMBL/GenBank/DDBJ databases">
        <title>Draft genome sequence of the novel thermoacidophilic archaea Acidianus copahuensis ALE1 strain, isolated from Copahue volcanic area in Neuquen Argentina.</title>
        <authorList>
            <person name="Urbieta M.S."/>
            <person name="Rascovan N."/>
            <person name="Castro C."/>
            <person name="Revale S."/>
            <person name="Giaveno M.A."/>
            <person name="Vazquez M.P."/>
            <person name="Donati E.R."/>
        </authorList>
    </citation>
    <scope>NUCLEOTIDE SEQUENCE [LARGE SCALE GENOMIC DNA]</scope>
    <source>
        <strain evidence="1 2">ALE1</strain>
    </source>
</reference>
<name>A0A031LP08_9CREN</name>
<protein>
    <submittedName>
        <fullName evidence="1">Uncharacterized protein</fullName>
    </submittedName>
</protein>
<accession>A0A031LP08</accession>
<organism evidence="1 2">
    <name type="scientific">Candidatus Acidianus copahuensis</name>
    <dbReference type="NCBI Taxonomy" id="1160895"/>
    <lineage>
        <taxon>Archaea</taxon>
        <taxon>Thermoproteota</taxon>
        <taxon>Thermoprotei</taxon>
        <taxon>Sulfolobales</taxon>
        <taxon>Sulfolobaceae</taxon>
        <taxon>Acidianus</taxon>
    </lineage>
</organism>
<comment type="caution">
    <text evidence="1">The sequence shown here is derived from an EMBL/GenBank/DDBJ whole genome shotgun (WGS) entry which is preliminary data.</text>
</comment>
<dbReference type="STRING" id="1160895.CM19_05440"/>
<dbReference type="AlphaFoldDB" id="A0A031LP08"/>
<evidence type="ECO:0000313" key="2">
    <source>
        <dbReference type="Proteomes" id="UP000024332"/>
    </source>
</evidence>
<sequence>MKVADILVVESEKKKINVNTIEDELNKITNVDKIVINRVHIPEGNDEDDSIIGIHIVVRDVVEA</sequence>
<dbReference type="Proteomes" id="UP000024332">
    <property type="component" value="Unassembled WGS sequence"/>
</dbReference>
<evidence type="ECO:0000313" key="1">
    <source>
        <dbReference type="EMBL" id="EZQ06817.1"/>
    </source>
</evidence>